<evidence type="ECO:0008006" key="11">
    <source>
        <dbReference type="Google" id="ProtNLM"/>
    </source>
</evidence>
<name>A0A1E3BRK4_ASPCR</name>
<evidence type="ECO:0000313" key="10">
    <source>
        <dbReference type="Proteomes" id="UP000094569"/>
    </source>
</evidence>
<proteinExistence type="inferred from homology"/>
<dbReference type="PIRSF" id="PIRSF015840">
    <property type="entry name" value="DUF284_TM_euk"/>
    <property type="match status" value="1"/>
</dbReference>
<evidence type="ECO:0000313" key="9">
    <source>
        <dbReference type="EMBL" id="ODM23590.1"/>
    </source>
</evidence>
<comment type="caution">
    <text evidence="9">The sequence shown here is derived from an EMBL/GenBank/DDBJ whole genome shotgun (WGS) entry which is preliminary data.</text>
</comment>
<dbReference type="PANTHER" id="PTHR10926">
    <property type="entry name" value="CELL CYCLE CONTROL PROTEIN 50"/>
    <property type="match status" value="1"/>
</dbReference>
<evidence type="ECO:0000256" key="4">
    <source>
        <dbReference type="ARBA" id="ARBA00022989"/>
    </source>
</evidence>
<evidence type="ECO:0000256" key="3">
    <source>
        <dbReference type="ARBA" id="ARBA00022692"/>
    </source>
</evidence>
<dbReference type="GO" id="GO:0045332">
    <property type="term" value="P:phospholipid translocation"/>
    <property type="evidence" value="ECO:0007669"/>
    <property type="project" value="UniProtKB-UniRule"/>
</dbReference>
<feature type="transmembrane region" description="Helical" evidence="8">
    <location>
        <begin position="346"/>
        <end position="371"/>
    </location>
</feature>
<keyword evidence="4 8" id="KW-1133">Transmembrane helix</keyword>
<keyword evidence="3 8" id="KW-0812">Transmembrane</keyword>
<dbReference type="InterPro" id="IPR005045">
    <property type="entry name" value="CDC50/LEM3_fam"/>
</dbReference>
<comment type="similarity">
    <text evidence="2 6">Belongs to the CDC50/LEM3 family.</text>
</comment>
<dbReference type="GO" id="GO:0005794">
    <property type="term" value="C:Golgi apparatus"/>
    <property type="evidence" value="ECO:0007669"/>
    <property type="project" value="TreeGrafter"/>
</dbReference>
<evidence type="ECO:0000256" key="6">
    <source>
        <dbReference type="PIRNR" id="PIRNR015840"/>
    </source>
</evidence>
<comment type="subcellular location">
    <subcellularLocation>
        <location evidence="1">Membrane</location>
        <topology evidence="1">Multi-pass membrane protein</topology>
    </subcellularLocation>
</comment>
<feature type="compositionally biased region" description="Basic and acidic residues" evidence="7">
    <location>
        <begin position="16"/>
        <end position="26"/>
    </location>
</feature>
<dbReference type="OrthoDB" id="340608at2759"/>
<dbReference type="GO" id="GO:0005886">
    <property type="term" value="C:plasma membrane"/>
    <property type="evidence" value="ECO:0007669"/>
    <property type="project" value="TreeGrafter"/>
</dbReference>
<organism evidence="9 10">
    <name type="scientific">Aspergillus cristatus</name>
    <name type="common">Chinese Fuzhuan brick tea-fermentation fungus</name>
    <name type="synonym">Eurotium cristatum</name>
    <dbReference type="NCBI Taxonomy" id="573508"/>
    <lineage>
        <taxon>Eukaryota</taxon>
        <taxon>Fungi</taxon>
        <taxon>Dikarya</taxon>
        <taxon>Ascomycota</taxon>
        <taxon>Pezizomycotina</taxon>
        <taxon>Eurotiomycetes</taxon>
        <taxon>Eurotiomycetidae</taxon>
        <taxon>Eurotiales</taxon>
        <taxon>Aspergillaceae</taxon>
        <taxon>Aspergillus</taxon>
        <taxon>Aspergillus subgen. Aspergillus</taxon>
    </lineage>
</organism>
<dbReference type="VEuPathDB" id="FungiDB:SI65_01179"/>
<dbReference type="PANTHER" id="PTHR10926:SF0">
    <property type="entry name" value="CDC50, ISOFORM A"/>
    <property type="match status" value="1"/>
</dbReference>
<sequence length="406" mass="45648">MSRIDANRAGSLDNQDSTKDTDGDKKPKSRRPANTAFRQQRLKAWQPILNPKSVLPLFFVVGVIFAPIGGVLLWASSQVQELAIDYSECSDKAPTGPSSSQMPGDKYTSTFKSSAMDAPFWQRNTTDNTTTCILTFSIPESMGPPVFMYYRLTNFYQNHRRYVQSMYLDQMKGKAVENKTIKGSTCEPLTIDPDTQKAYYPCGLIANSMFNDTINSPWQVGSVNGEVEYTMTNKGIAWESDKEIIKKTEYKPWEVVPPQNWRERFPNGYTEEQPIPDLGQDEDFMVWMRTAALPTFSKLARRNDTTELAPGNYRLSIQDRFPVTEYGGEKWILISTRTVIGGKNPFMGIAYVVVGGTCVLLGTLFTIAHLVRPRKLGDHTYLTWNNDQDSSAIASGRDQRLGAQAS</sequence>
<protein>
    <recommendedName>
        <fullName evidence="11">Meiotically up-regulated gene 89 protein</fullName>
    </recommendedName>
</protein>
<dbReference type="Pfam" id="PF03381">
    <property type="entry name" value="CDC50"/>
    <property type="match status" value="1"/>
</dbReference>
<dbReference type="Proteomes" id="UP000094569">
    <property type="component" value="Unassembled WGS sequence"/>
</dbReference>
<dbReference type="AlphaFoldDB" id="A0A1E3BRK4"/>
<dbReference type="EMBL" id="JXNT01000001">
    <property type="protein sequence ID" value="ODM23590.1"/>
    <property type="molecule type" value="Genomic_DNA"/>
</dbReference>
<reference evidence="9 10" key="1">
    <citation type="journal article" date="2016" name="BMC Genomics">
        <title>Comparative genomic and transcriptomic analyses of the Fuzhuan brick tea-fermentation fungus Aspergillus cristatus.</title>
        <authorList>
            <person name="Ge Y."/>
            <person name="Wang Y."/>
            <person name="Liu Y."/>
            <person name="Tan Y."/>
            <person name="Ren X."/>
            <person name="Zhang X."/>
            <person name="Hyde K.D."/>
            <person name="Liu Y."/>
            <person name="Liu Z."/>
        </authorList>
    </citation>
    <scope>NUCLEOTIDE SEQUENCE [LARGE SCALE GENOMIC DNA]</scope>
    <source>
        <strain evidence="9 10">GZAAS20.1005</strain>
    </source>
</reference>
<keyword evidence="10" id="KW-1185">Reference proteome</keyword>
<evidence type="ECO:0000256" key="7">
    <source>
        <dbReference type="SAM" id="MobiDB-lite"/>
    </source>
</evidence>
<keyword evidence="5 6" id="KW-0472">Membrane</keyword>
<evidence type="ECO:0000256" key="8">
    <source>
        <dbReference type="SAM" id="Phobius"/>
    </source>
</evidence>
<dbReference type="GO" id="GO:0005783">
    <property type="term" value="C:endoplasmic reticulum"/>
    <property type="evidence" value="ECO:0007669"/>
    <property type="project" value="TreeGrafter"/>
</dbReference>
<gene>
    <name evidence="9" type="ORF">SI65_01179</name>
</gene>
<evidence type="ECO:0000256" key="5">
    <source>
        <dbReference type="ARBA" id="ARBA00023136"/>
    </source>
</evidence>
<evidence type="ECO:0000256" key="1">
    <source>
        <dbReference type="ARBA" id="ARBA00004141"/>
    </source>
</evidence>
<dbReference type="STRING" id="573508.A0A1E3BRK4"/>
<accession>A0A1E3BRK4</accession>
<evidence type="ECO:0000256" key="2">
    <source>
        <dbReference type="ARBA" id="ARBA00009457"/>
    </source>
</evidence>
<feature type="transmembrane region" description="Helical" evidence="8">
    <location>
        <begin position="54"/>
        <end position="75"/>
    </location>
</feature>
<feature type="region of interest" description="Disordered" evidence="7">
    <location>
        <begin position="1"/>
        <end position="37"/>
    </location>
</feature>